<dbReference type="InterPro" id="IPR011051">
    <property type="entry name" value="RmlC_Cupin_sf"/>
</dbReference>
<reference evidence="3 4" key="1">
    <citation type="submission" date="2019-03" db="EMBL/GenBank/DDBJ databases">
        <title>Genomic Encyclopedia of Archaeal and Bacterial Type Strains, Phase II (KMG-II): from individual species to whole genera.</title>
        <authorList>
            <person name="Goeker M."/>
        </authorList>
    </citation>
    <scope>NUCLEOTIDE SEQUENCE [LARGE SCALE GENOMIC DNA]</scope>
    <source>
        <strain evidence="3 4">DSM 24323</strain>
    </source>
</reference>
<keyword evidence="1" id="KW-0238">DNA-binding</keyword>
<dbReference type="Pfam" id="PF07883">
    <property type="entry name" value="Cupin_2"/>
    <property type="match status" value="1"/>
</dbReference>
<dbReference type="RefSeq" id="WP_133754064.1">
    <property type="nucleotide sequence ID" value="NZ_CP171129.1"/>
</dbReference>
<proteinExistence type="predicted"/>
<name>A0A4R7J7X9_9ACTN</name>
<evidence type="ECO:0000313" key="3">
    <source>
        <dbReference type="EMBL" id="TDT33572.1"/>
    </source>
</evidence>
<dbReference type="SMART" id="SM00530">
    <property type="entry name" value="HTH_XRE"/>
    <property type="match status" value="1"/>
</dbReference>
<dbReference type="GO" id="GO:0003677">
    <property type="term" value="F:DNA binding"/>
    <property type="evidence" value="ECO:0007669"/>
    <property type="project" value="UniProtKB-KW"/>
</dbReference>
<dbReference type="PROSITE" id="PS50943">
    <property type="entry name" value="HTH_CROC1"/>
    <property type="match status" value="1"/>
</dbReference>
<keyword evidence="4" id="KW-1185">Reference proteome</keyword>
<dbReference type="SUPFAM" id="SSF51182">
    <property type="entry name" value="RmlC-like cupins"/>
    <property type="match status" value="1"/>
</dbReference>
<dbReference type="EMBL" id="SOAW01000001">
    <property type="protein sequence ID" value="TDT33572.1"/>
    <property type="molecule type" value="Genomic_DNA"/>
</dbReference>
<dbReference type="CDD" id="cd02209">
    <property type="entry name" value="cupin_XRE_C"/>
    <property type="match status" value="1"/>
</dbReference>
<dbReference type="AlphaFoldDB" id="A0A4R7J7X9"/>
<dbReference type="InterPro" id="IPR010982">
    <property type="entry name" value="Lambda_DNA-bd_dom_sf"/>
</dbReference>
<dbReference type="Gene3D" id="1.10.260.40">
    <property type="entry name" value="lambda repressor-like DNA-binding domains"/>
    <property type="match status" value="1"/>
</dbReference>
<feature type="domain" description="HTH cro/C1-type" evidence="2">
    <location>
        <begin position="20"/>
        <end position="74"/>
    </location>
</feature>
<dbReference type="PANTHER" id="PTHR46797">
    <property type="entry name" value="HTH-TYPE TRANSCRIPTIONAL REGULATOR"/>
    <property type="match status" value="1"/>
</dbReference>
<accession>A0A4R7J7X9</accession>
<dbReference type="OrthoDB" id="5584941at2"/>
<dbReference type="Pfam" id="PF01381">
    <property type="entry name" value="HTH_3"/>
    <property type="match status" value="1"/>
</dbReference>
<organism evidence="3 4">
    <name type="scientific">Naumannella halotolerans</name>
    <dbReference type="NCBI Taxonomy" id="993414"/>
    <lineage>
        <taxon>Bacteria</taxon>
        <taxon>Bacillati</taxon>
        <taxon>Actinomycetota</taxon>
        <taxon>Actinomycetes</taxon>
        <taxon>Propionibacteriales</taxon>
        <taxon>Propionibacteriaceae</taxon>
        <taxon>Naumannella</taxon>
    </lineage>
</organism>
<protein>
    <submittedName>
        <fullName evidence="3">Transcriptional regulator with XRE-family HTH domain</fullName>
    </submittedName>
</protein>
<dbReference type="InterPro" id="IPR050807">
    <property type="entry name" value="TransReg_Diox_bact_type"/>
</dbReference>
<sequence length="197" mass="21448">MENASETDPAPIALAIGAAVRDARKRRQLSTRELAASISVSQPFISNIENGKIFPSLRTLSVIAETIGVSIDELLPARAELQRVDGTRGMRQRRAGEPPDRALTVSPISLLQAHRIQLRAHETESHPFLHDGSDFLYVLEGSLDLLREGLLPHRLDAGCWIGIDGTVPHRLRGAGDAGGTAFLVATHGHHLDETRPR</sequence>
<dbReference type="SUPFAM" id="SSF47413">
    <property type="entry name" value="lambda repressor-like DNA-binding domains"/>
    <property type="match status" value="1"/>
</dbReference>
<dbReference type="GO" id="GO:0003700">
    <property type="term" value="F:DNA-binding transcription factor activity"/>
    <property type="evidence" value="ECO:0007669"/>
    <property type="project" value="TreeGrafter"/>
</dbReference>
<dbReference type="GO" id="GO:0005829">
    <property type="term" value="C:cytosol"/>
    <property type="evidence" value="ECO:0007669"/>
    <property type="project" value="TreeGrafter"/>
</dbReference>
<comment type="caution">
    <text evidence="3">The sequence shown here is derived from an EMBL/GenBank/DDBJ whole genome shotgun (WGS) entry which is preliminary data.</text>
</comment>
<dbReference type="PANTHER" id="PTHR46797:SF1">
    <property type="entry name" value="METHYLPHOSPHONATE SYNTHASE"/>
    <property type="match status" value="1"/>
</dbReference>
<dbReference type="CDD" id="cd00093">
    <property type="entry name" value="HTH_XRE"/>
    <property type="match status" value="1"/>
</dbReference>
<dbReference type="InterPro" id="IPR013096">
    <property type="entry name" value="Cupin_2"/>
</dbReference>
<evidence type="ECO:0000259" key="2">
    <source>
        <dbReference type="PROSITE" id="PS50943"/>
    </source>
</evidence>
<dbReference type="Gene3D" id="2.60.120.10">
    <property type="entry name" value="Jelly Rolls"/>
    <property type="match status" value="1"/>
</dbReference>
<dbReference type="Proteomes" id="UP000295371">
    <property type="component" value="Unassembled WGS sequence"/>
</dbReference>
<evidence type="ECO:0000256" key="1">
    <source>
        <dbReference type="ARBA" id="ARBA00023125"/>
    </source>
</evidence>
<evidence type="ECO:0000313" key="4">
    <source>
        <dbReference type="Proteomes" id="UP000295371"/>
    </source>
</evidence>
<gene>
    <name evidence="3" type="ORF">CLV29_1194</name>
</gene>
<dbReference type="InterPro" id="IPR014710">
    <property type="entry name" value="RmlC-like_jellyroll"/>
</dbReference>
<dbReference type="InterPro" id="IPR001387">
    <property type="entry name" value="Cro/C1-type_HTH"/>
</dbReference>